<protein>
    <submittedName>
        <fullName evidence="2">Uncharacterized protein</fullName>
    </submittedName>
</protein>
<reference evidence="2" key="1">
    <citation type="journal article" date="2022" name="bioRxiv">
        <title>Sequencing and chromosome-scale assembly of the giantPleurodeles waltlgenome.</title>
        <authorList>
            <person name="Brown T."/>
            <person name="Elewa A."/>
            <person name="Iarovenko S."/>
            <person name="Subramanian E."/>
            <person name="Araus A.J."/>
            <person name="Petzold A."/>
            <person name="Susuki M."/>
            <person name="Suzuki K.-i.T."/>
            <person name="Hayashi T."/>
            <person name="Toyoda A."/>
            <person name="Oliveira C."/>
            <person name="Osipova E."/>
            <person name="Leigh N.D."/>
            <person name="Simon A."/>
            <person name="Yun M.H."/>
        </authorList>
    </citation>
    <scope>NUCLEOTIDE SEQUENCE</scope>
    <source>
        <strain evidence="2">20211129_DDA</strain>
        <tissue evidence="2">Liver</tissue>
    </source>
</reference>
<evidence type="ECO:0000256" key="1">
    <source>
        <dbReference type="SAM" id="MobiDB-lite"/>
    </source>
</evidence>
<dbReference type="Proteomes" id="UP001066276">
    <property type="component" value="Chromosome 1_1"/>
</dbReference>
<proteinExistence type="predicted"/>
<comment type="caution">
    <text evidence="2">The sequence shown here is derived from an EMBL/GenBank/DDBJ whole genome shotgun (WGS) entry which is preliminary data.</text>
</comment>
<evidence type="ECO:0000313" key="2">
    <source>
        <dbReference type="EMBL" id="KAJ1216487.1"/>
    </source>
</evidence>
<feature type="region of interest" description="Disordered" evidence="1">
    <location>
        <begin position="100"/>
        <end position="170"/>
    </location>
</feature>
<gene>
    <name evidence="2" type="ORF">NDU88_004088</name>
</gene>
<evidence type="ECO:0000313" key="3">
    <source>
        <dbReference type="Proteomes" id="UP001066276"/>
    </source>
</evidence>
<sequence length="180" mass="19280">MLFLDPGGGVSSLHEKDVETYTVLVEGCLAAKITSQTSGGRSKAVNCRRSISKHEGGDWTGSGSELSPAAATEDPTEGAVLVEDRWPCSIALATILSMPSLEPPRLRGPSHRRKGGRSSTQDEKRLRASAALETPTRKTADIARSLRRQTDLTKALPTVERDLAPPPDGDGICDRLYINS</sequence>
<accession>A0AAV7WQV9</accession>
<keyword evidence="3" id="KW-1185">Reference proteome</keyword>
<feature type="region of interest" description="Disordered" evidence="1">
    <location>
        <begin position="52"/>
        <end position="77"/>
    </location>
</feature>
<dbReference type="EMBL" id="JANPWB010000001">
    <property type="protein sequence ID" value="KAJ1216487.1"/>
    <property type="molecule type" value="Genomic_DNA"/>
</dbReference>
<organism evidence="2 3">
    <name type="scientific">Pleurodeles waltl</name>
    <name type="common">Iberian ribbed newt</name>
    <dbReference type="NCBI Taxonomy" id="8319"/>
    <lineage>
        <taxon>Eukaryota</taxon>
        <taxon>Metazoa</taxon>
        <taxon>Chordata</taxon>
        <taxon>Craniata</taxon>
        <taxon>Vertebrata</taxon>
        <taxon>Euteleostomi</taxon>
        <taxon>Amphibia</taxon>
        <taxon>Batrachia</taxon>
        <taxon>Caudata</taxon>
        <taxon>Salamandroidea</taxon>
        <taxon>Salamandridae</taxon>
        <taxon>Pleurodelinae</taxon>
        <taxon>Pleurodeles</taxon>
    </lineage>
</organism>
<name>A0AAV7WQV9_PLEWA</name>
<dbReference type="AlphaFoldDB" id="A0AAV7WQV9"/>